<evidence type="ECO:0000256" key="8">
    <source>
        <dbReference type="ARBA" id="ARBA00022840"/>
    </source>
</evidence>
<evidence type="ECO:0000256" key="7">
    <source>
        <dbReference type="ARBA" id="ARBA00022777"/>
    </source>
</evidence>
<keyword evidence="12" id="KW-1185">Reference proteome</keyword>
<dbReference type="AlphaFoldDB" id="A0A3N4I408"/>
<evidence type="ECO:0000256" key="6">
    <source>
        <dbReference type="ARBA" id="ARBA00022741"/>
    </source>
</evidence>
<evidence type="ECO:0000256" key="10">
    <source>
        <dbReference type="SAM" id="MobiDB-lite"/>
    </source>
</evidence>
<evidence type="ECO:0000256" key="1">
    <source>
        <dbReference type="ARBA" id="ARBA00003979"/>
    </source>
</evidence>
<organism evidence="11 12">
    <name type="scientific">Ascobolus immersus RN42</name>
    <dbReference type="NCBI Taxonomy" id="1160509"/>
    <lineage>
        <taxon>Eukaryota</taxon>
        <taxon>Fungi</taxon>
        <taxon>Dikarya</taxon>
        <taxon>Ascomycota</taxon>
        <taxon>Pezizomycotina</taxon>
        <taxon>Pezizomycetes</taxon>
        <taxon>Pezizales</taxon>
        <taxon>Ascobolaceae</taxon>
        <taxon>Ascobolus</taxon>
    </lineage>
</organism>
<evidence type="ECO:0000256" key="5">
    <source>
        <dbReference type="ARBA" id="ARBA00022679"/>
    </source>
</evidence>
<evidence type="ECO:0000313" key="11">
    <source>
        <dbReference type="EMBL" id="RPA79418.1"/>
    </source>
</evidence>
<gene>
    <name evidence="11" type="ORF">BJ508DRAFT_415914</name>
</gene>
<comment type="similarity">
    <text evidence="2">Belongs to the IPK1 type 1 family.</text>
</comment>
<comment type="function">
    <text evidence="9">Phosphorylates Ins(1,3,4,5,6)P5 at position 2 to form Ins(1,2,3,4,5,6)P6 (InsP6 or phytate).</text>
</comment>
<dbReference type="OrthoDB" id="272370at2759"/>
<dbReference type="InterPro" id="IPR009286">
    <property type="entry name" value="Ins_P5_2-kin"/>
</dbReference>
<dbReference type="GO" id="GO:0032958">
    <property type="term" value="P:inositol phosphate biosynthetic process"/>
    <property type="evidence" value="ECO:0007669"/>
    <property type="project" value="TreeGrafter"/>
</dbReference>
<proteinExistence type="inferred from homology"/>
<evidence type="ECO:0000256" key="3">
    <source>
        <dbReference type="ARBA" id="ARBA00012023"/>
    </source>
</evidence>
<feature type="region of interest" description="Disordered" evidence="10">
    <location>
        <begin position="21"/>
        <end position="41"/>
    </location>
</feature>
<name>A0A3N4I408_ASCIM</name>
<keyword evidence="5 9" id="KW-0808">Transferase</keyword>
<comment type="function">
    <text evidence="1">Has kinase activity and phosphorylates inositol-1,3,4,5,6-pentakisphosphate (Ins(1,3,4,5,6)P5) to produce 1,2,3,4,5,6-hexakisphosphate (InsP6), also known as phytate.</text>
</comment>
<comment type="domain">
    <text evidence="9">The EXKPK motif is conserved in inositol-pentakisphosphate 2-kinases of both family 1 and 2.</text>
</comment>
<dbReference type="EMBL" id="ML119699">
    <property type="protein sequence ID" value="RPA79418.1"/>
    <property type="molecule type" value="Genomic_DNA"/>
</dbReference>
<dbReference type="PANTHER" id="PTHR14456:SF2">
    <property type="entry name" value="INOSITOL-PENTAKISPHOSPHATE 2-KINASE"/>
    <property type="match status" value="1"/>
</dbReference>
<dbReference type="EC" id="2.7.1.158" evidence="3 9"/>
<dbReference type="STRING" id="1160509.A0A3N4I408"/>
<keyword evidence="7 9" id="KW-0418">Kinase</keyword>
<dbReference type="Pfam" id="PF06090">
    <property type="entry name" value="Ins_P5_2-kin"/>
    <property type="match status" value="1"/>
</dbReference>
<keyword evidence="6 9" id="KW-0547">Nucleotide-binding</keyword>
<evidence type="ECO:0000313" key="12">
    <source>
        <dbReference type="Proteomes" id="UP000275078"/>
    </source>
</evidence>
<dbReference type="PANTHER" id="PTHR14456">
    <property type="entry name" value="INOSITOL POLYPHOSPHATE KINASE 1"/>
    <property type="match status" value="1"/>
</dbReference>
<comment type="catalytic activity">
    <reaction evidence="9">
        <text>1D-myo-inositol 1,3,4,5,6-pentakisphosphate + ATP = 1D-myo-inositol hexakisphosphate + ADP + H(+)</text>
        <dbReference type="Rhea" id="RHEA:20313"/>
        <dbReference type="ChEBI" id="CHEBI:15378"/>
        <dbReference type="ChEBI" id="CHEBI:30616"/>
        <dbReference type="ChEBI" id="CHEBI:57733"/>
        <dbReference type="ChEBI" id="CHEBI:58130"/>
        <dbReference type="ChEBI" id="CHEBI:456216"/>
        <dbReference type="EC" id="2.7.1.158"/>
    </reaction>
</comment>
<feature type="region of interest" description="Disordered" evidence="10">
    <location>
        <begin position="53"/>
        <end position="104"/>
    </location>
</feature>
<feature type="compositionally biased region" description="Polar residues" evidence="10">
    <location>
        <begin position="62"/>
        <end position="80"/>
    </location>
</feature>
<evidence type="ECO:0000256" key="4">
    <source>
        <dbReference type="ARBA" id="ARBA00014846"/>
    </source>
</evidence>
<evidence type="ECO:0000256" key="9">
    <source>
        <dbReference type="RuleBase" id="RU364126"/>
    </source>
</evidence>
<dbReference type="GO" id="GO:0005634">
    <property type="term" value="C:nucleus"/>
    <property type="evidence" value="ECO:0007669"/>
    <property type="project" value="TreeGrafter"/>
</dbReference>
<dbReference type="GO" id="GO:0035299">
    <property type="term" value="F:inositol-1,3,4,5,6-pentakisphosphate 2-kinase activity"/>
    <property type="evidence" value="ECO:0007669"/>
    <property type="project" value="UniProtKB-EC"/>
</dbReference>
<dbReference type="GO" id="GO:0005524">
    <property type="term" value="F:ATP binding"/>
    <property type="evidence" value="ECO:0007669"/>
    <property type="project" value="UniProtKB-KW"/>
</dbReference>
<keyword evidence="8 9" id="KW-0067">ATP-binding</keyword>
<protein>
    <recommendedName>
        <fullName evidence="4 9">Inositol-pentakisphosphate 2-kinase</fullName>
        <ecNumber evidence="3 9">2.7.1.158</ecNumber>
    </recommendedName>
</protein>
<feature type="compositionally biased region" description="Low complexity" evidence="10">
    <location>
        <begin position="22"/>
        <end position="41"/>
    </location>
</feature>
<accession>A0A3N4I408</accession>
<dbReference type="Proteomes" id="UP000275078">
    <property type="component" value="Unassembled WGS sequence"/>
</dbReference>
<reference evidence="11 12" key="1">
    <citation type="journal article" date="2018" name="Nat. Ecol. Evol.">
        <title>Pezizomycetes genomes reveal the molecular basis of ectomycorrhizal truffle lifestyle.</title>
        <authorList>
            <person name="Murat C."/>
            <person name="Payen T."/>
            <person name="Noel B."/>
            <person name="Kuo A."/>
            <person name="Morin E."/>
            <person name="Chen J."/>
            <person name="Kohler A."/>
            <person name="Krizsan K."/>
            <person name="Balestrini R."/>
            <person name="Da Silva C."/>
            <person name="Montanini B."/>
            <person name="Hainaut M."/>
            <person name="Levati E."/>
            <person name="Barry K.W."/>
            <person name="Belfiori B."/>
            <person name="Cichocki N."/>
            <person name="Clum A."/>
            <person name="Dockter R.B."/>
            <person name="Fauchery L."/>
            <person name="Guy J."/>
            <person name="Iotti M."/>
            <person name="Le Tacon F."/>
            <person name="Lindquist E.A."/>
            <person name="Lipzen A."/>
            <person name="Malagnac F."/>
            <person name="Mello A."/>
            <person name="Molinier V."/>
            <person name="Miyauchi S."/>
            <person name="Poulain J."/>
            <person name="Riccioni C."/>
            <person name="Rubini A."/>
            <person name="Sitrit Y."/>
            <person name="Splivallo R."/>
            <person name="Traeger S."/>
            <person name="Wang M."/>
            <person name="Zifcakova L."/>
            <person name="Wipf D."/>
            <person name="Zambonelli A."/>
            <person name="Paolocci F."/>
            <person name="Nowrousian M."/>
            <person name="Ottonello S."/>
            <person name="Baldrian P."/>
            <person name="Spatafora J.W."/>
            <person name="Henrissat B."/>
            <person name="Nagy L.G."/>
            <person name="Aury J.M."/>
            <person name="Wincker P."/>
            <person name="Grigoriev I.V."/>
            <person name="Bonfante P."/>
            <person name="Martin F.M."/>
        </authorList>
    </citation>
    <scope>NUCLEOTIDE SEQUENCE [LARGE SCALE GENOMIC DNA]</scope>
    <source>
        <strain evidence="11 12">RN42</strain>
    </source>
</reference>
<evidence type="ECO:0000256" key="2">
    <source>
        <dbReference type="ARBA" id="ARBA00008305"/>
    </source>
</evidence>
<sequence length="511" mass="55869">MTVAPVIPNEPVQINLKTTKQIPSTRNSISNNSSSITSAMGSTLSRIVAKKEKVLREKEKAPTTNGVTSPAATKPTNALTNGPAHSVAHPPVPHPAGYSPLAHARSPTLPIDLAQTGGNTIGDAITETLSEAHSKPVDLSAVRTFPLDYQLTYLAEGAANVIYRISAADGQELEPRYRQKLLRLRKALPSASPNHPAFESLQNRFWPLLPPGSTISTVLEHLPAGLIDRENARLKAMEATPGARKESRHGLYLAPDETFAFLLEDMTPHPLLANHTGPEVLVEFKPKWLVQSPSAPPNARRCRTCALRLRKLAQAKKKGKAVPKDILKSAYCPFDLESGDPDRVRKAVVKMLHGKGALKLPVGLPPLTEEQWEVLTTRTTTCLLQNDLIKKLAELQRDLDQQGLITTLQNYEEGSMAEEDLEGAVGKLATCMTLRDLTLFLKVDLHPEVTDAVKLRIGDLDLKSPGKGKADYWVRTEKVLIEEGWYTGGEDRSVLPDGVAGREEVESWCTL</sequence>